<keyword evidence="3" id="KW-0408">Iron</keyword>
<reference evidence="6 7" key="1">
    <citation type="submission" date="2018-03" db="EMBL/GenBank/DDBJ databases">
        <title>Bioinformatic expansion and discovery of thiopeptide antibiotics.</title>
        <authorList>
            <person name="Schwalen C.J."/>
            <person name="Hudson G.A."/>
            <person name="Mitchell D.A."/>
        </authorList>
    </citation>
    <scope>NUCLEOTIDE SEQUENCE [LARGE SCALE GENOMIC DNA]</scope>
    <source>
        <strain evidence="6 7">ATCC 21389</strain>
    </source>
</reference>
<dbReference type="InterPro" id="IPR050411">
    <property type="entry name" value="AlphaKG_dependent_hydroxylases"/>
</dbReference>
<dbReference type="EMBL" id="PYBW01000062">
    <property type="protein sequence ID" value="PYC77442.1"/>
    <property type="molecule type" value="Genomic_DNA"/>
</dbReference>
<keyword evidence="2" id="KW-0560">Oxidoreductase</keyword>
<keyword evidence="4" id="KW-0045">Antibiotic biosynthesis</keyword>
<dbReference type="InterPro" id="IPR042098">
    <property type="entry name" value="TauD-like_sf"/>
</dbReference>
<dbReference type="RefSeq" id="WP_110671019.1">
    <property type="nucleotide sequence ID" value="NZ_PYBW01000062.1"/>
</dbReference>
<dbReference type="AlphaFoldDB" id="A0A2V4N3T7"/>
<dbReference type="PANTHER" id="PTHR10696:SF56">
    <property type="entry name" value="TAUD_TFDA-LIKE DOMAIN-CONTAINING PROTEIN"/>
    <property type="match status" value="1"/>
</dbReference>
<evidence type="ECO:0000313" key="6">
    <source>
        <dbReference type="EMBL" id="PYC77442.1"/>
    </source>
</evidence>
<gene>
    <name evidence="6" type="ORF">C7C46_18750</name>
</gene>
<dbReference type="OrthoDB" id="9769888at2"/>
<comment type="cofactor">
    <cofactor evidence="1">
        <name>Fe(2+)</name>
        <dbReference type="ChEBI" id="CHEBI:29033"/>
    </cofactor>
</comment>
<evidence type="ECO:0000313" key="7">
    <source>
        <dbReference type="Proteomes" id="UP000248039"/>
    </source>
</evidence>
<evidence type="ECO:0000256" key="1">
    <source>
        <dbReference type="ARBA" id="ARBA00001954"/>
    </source>
</evidence>
<proteinExistence type="predicted"/>
<accession>A0A2V4N3T7</accession>
<organism evidence="6 7">
    <name type="scientific">Streptomyces tateyamensis</name>
    <dbReference type="NCBI Taxonomy" id="565073"/>
    <lineage>
        <taxon>Bacteria</taxon>
        <taxon>Bacillati</taxon>
        <taxon>Actinomycetota</taxon>
        <taxon>Actinomycetes</taxon>
        <taxon>Kitasatosporales</taxon>
        <taxon>Streptomycetaceae</taxon>
        <taxon>Streptomyces</taxon>
    </lineage>
</organism>
<sequence>MPTPELPLVLEGAGEPIAEHVRENRKEIRARLREHGAVLLRGFQVDGIDGFGAVVRELSGQPLTYSERSSPRELIKDNVYTSTEYPAQEEIFAHNENSYQAVWPQLLYFYCVEPPTSLGATPLSSTRELYRTIDPAVREEFERRRWSVVRNYGSGVGLSWSEAFNTEDRAEVERRCAAQGIEVQWRGAAGLRTRAVRDAVHEHPLTGERVWFNHATFFHLSTLPEELRYGLEAMYQPDELPSNTYYGDGGEIPEDVLDHLRACYRAASTRFDYQRHDVLVLDNMLSTHAREPFTGPRKIAVAMAEPSDGPVLP</sequence>
<evidence type="ECO:0000256" key="2">
    <source>
        <dbReference type="ARBA" id="ARBA00023002"/>
    </source>
</evidence>
<keyword evidence="7" id="KW-1185">Reference proteome</keyword>
<evidence type="ECO:0000256" key="3">
    <source>
        <dbReference type="ARBA" id="ARBA00023004"/>
    </source>
</evidence>
<evidence type="ECO:0000259" key="5">
    <source>
        <dbReference type="Pfam" id="PF02668"/>
    </source>
</evidence>
<dbReference type="SUPFAM" id="SSF51197">
    <property type="entry name" value="Clavaminate synthase-like"/>
    <property type="match status" value="1"/>
</dbReference>
<comment type="caution">
    <text evidence="6">The sequence shown here is derived from an EMBL/GenBank/DDBJ whole genome shotgun (WGS) entry which is preliminary data.</text>
</comment>
<dbReference type="GO" id="GO:0016491">
    <property type="term" value="F:oxidoreductase activity"/>
    <property type="evidence" value="ECO:0007669"/>
    <property type="project" value="UniProtKB-KW"/>
</dbReference>
<dbReference type="PANTHER" id="PTHR10696">
    <property type="entry name" value="GAMMA-BUTYROBETAINE HYDROXYLASE-RELATED"/>
    <property type="match status" value="1"/>
</dbReference>
<protein>
    <recommendedName>
        <fullName evidence="5">TauD/TfdA-like domain-containing protein</fullName>
    </recommendedName>
</protein>
<evidence type="ECO:0000256" key="4">
    <source>
        <dbReference type="ARBA" id="ARBA00023194"/>
    </source>
</evidence>
<name>A0A2V4N3T7_9ACTN</name>
<dbReference type="Proteomes" id="UP000248039">
    <property type="component" value="Unassembled WGS sequence"/>
</dbReference>
<dbReference type="InterPro" id="IPR003819">
    <property type="entry name" value="TauD/TfdA-like"/>
</dbReference>
<dbReference type="Gene3D" id="3.60.130.10">
    <property type="entry name" value="Clavaminate synthase-like"/>
    <property type="match status" value="1"/>
</dbReference>
<dbReference type="GO" id="GO:0017000">
    <property type="term" value="P:antibiotic biosynthetic process"/>
    <property type="evidence" value="ECO:0007669"/>
    <property type="project" value="UniProtKB-KW"/>
</dbReference>
<feature type="domain" description="TauD/TfdA-like" evidence="5">
    <location>
        <begin position="22"/>
        <end position="302"/>
    </location>
</feature>
<dbReference type="Pfam" id="PF02668">
    <property type="entry name" value="TauD"/>
    <property type="match status" value="1"/>
</dbReference>